<feature type="transmembrane region" description="Helical" evidence="1">
    <location>
        <begin position="161"/>
        <end position="180"/>
    </location>
</feature>
<accession>M1PY05</accession>
<feature type="transmembrane region" description="Helical" evidence="1">
    <location>
        <begin position="136"/>
        <end position="155"/>
    </location>
</feature>
<evidence type="ECO:0000313" key="3">
    <source>
        <dbReference type="Proteomes" id="UP000241071"/>
    </source>
</evidence>
<keyword evidence="1" id="KW-0812">Transmembrane</keyword>
<keyword evidence="1" id="KW-1133">Transmembrane helix</keyword>
<gene>
    <name evidence="2" type="ORF">glt_00864</name>
</gene>
<sequence>MTFIIKNMENITYIINGLFDYNGLYIIPVVSIAIVINFILFFGLGKSRRNEDVFNELKTYDSSQELLTEIITTANNSFRRSSTFHLIFISVLSFLTIYIKLYDYLIVSLLCLIILRMEHVFTCWTRIFINSSGIHIFAFIFSLVTSLFTLIFLITDKNKDSINYIYTIIIMVGLIAPYLYASPLYFISIDDDYIIVKMIYIGLDLNHNLFGVETLKIEINMFNHLSFMINQIA</sequence>
<name>M1PY05_9VIRU</name>
<evidence type="ECO:0000256" key="1">
    <source>
        <dbReference type="SAM" id="Phobius"/>
    </source>
</evidence>
<reference evidence="2 3" key="1">
    <citation type="submission" date="2012-10" db="EMBL/GenBank/DDBJ databases">
        <title>Complete genome sequence of Moumouvirus goulette.</title>
        <authorList>
            <person name="Fournous G."/>
            <person name="Bougalmi M."/>
            <person name="Colson P."/>
        </authorList>
    </citation>
    <scope>NUCLEOTIDE SEQUENCE [LARGE SCALE GENOMIC DNA]</scope>
</reference>
<protein>
    <submittedName>
        <fullName evidence="2">Uncharacterized protein</fullName>
    </submittedName>
</protein>
<organism evidence="2 3">
    <name type="scientific">Moumouvirus goulette</name>
    <dbReference type="NCBI Taxonomy" id="1247379"/>
    <lineage>
        <taxon>Viruses</taxon>
        <taxon>Varidnaviria</taxon>
        <taxon>Bamfordvirae</taxon>
        <taxon>Nucleocytoviricota</taxon>
        <taxon>Megaviricetes</taxon>
        <taxon>Imitervirales</taxon>
        <taxon>Mimiviridae</taxon>
        <taxon>Megamimivirinae</taxon>
        <taxon>Moumouvirus</taxon>
        <taxon>Moumouvirus goulettemassiliense</taxon>
    </lineage>
</organism>
<evidence type="ECO:0000313" key="2">
    <source>
        <dbReference type="EMBL" id="AGF85667.1"/>
    </source>
</evidence>
<keyword evidence="1" id="KW-0472">Membrane</keyword>
<feature type="transmembrane region" description="Helical" evidence="1">
    <location>
        <begin position="25"/>
        <end position="44"/>
    </location>
</feature>
<proteinExistence type="predicted"/>
<dbReference type="Proteomes" id="UP000241071">
    <property type="component" value="Segment"/>
</dbReference>
<dbReference type="EMBL" id="KC008572">
    <property type="protein sequence ID" value="AGF85667.1"/>
    <property type="molecule type" value="Genomic_DNA"/>
</dbReference>
<keyword evidence="3" id="KW-1185">Reference proteome</keyword>